<dbReference type="Proteomes" id="UP000056905">
    <property type="component" value="Chromosome"/>
</dbReference>
<evidence type="ECO:0008006" key="4">
    <source>
        <dbReference type="Google" id="ProtNLM"/>
    </source>
</evidence>
<dbReference type="AlphaFoldDB" id="A0A0P0NXJ9"/>
<keyword evidence="3" id="KW-1185">Reference proteome</keyword>
<sequence length="267" mass="28350">MMKRLTPILAVIGLPLALAACATAAPERSGFLSGYDSLQAPERGGRAKVRQFQDLPALLTVQRISLTPAILSDGADQRSPLTPVERDAVLREVDAQLCFELSKRYEIVPTDKADAEVRAAVTWFEPTGRFASAASAASAFFIPGPIGLRAPGTLGGLGVEAEMRTDGGKRQVAALAWARRAMAVGTDDPSLSRLGDALQFAEPFADAAASVMSPKDRKRLKIDSKTDPCKAYGDRFQPGGLAARMITNLYVPDSRDGAATKAPPPKN</sequence>
<evidence type="ECO:0000313" key="3">
    <source>
        <dbReference type="Proteomes" id="UP000056905"/>
    </source>
</evidence>
<dbReference type="InterPro" id="IPR021747">
    <property type="entry name" value="DUF3313"/>
</dbReference>
<feature type="signal peptide" evidence="1">
    <location>
        <begin position="1"/>
        <end position="24"/>
    </location>
</feature>
<dbReference type="OrthoDB" id="7592977at2"/>
<dbReference type="STRING" id="69395.AQ619_05325"/>
<dbReference type="KEGG" id="chq:AQ619_05325"/>
<accession>A0A0P0NXJ9</accession>
<keyword evidence="1" id="KW-0732">Signal</keyword>
<gene>
    <name evidence="2" type="ORF">AQ619_05325</name>
</gene>
<organism evidence="2 3">
    <name type="scientific">Caulobacter henricii</name>
    <dbReference type="NCBI Taxonomy" id="69395"/>
    <lineage>
        <taxon>Bacteria</taxon>
        <taxon>Pseudomonadati</taxon>
        <taxon>Pseudomonadota</taxon>
        <taxon>Alphaproteobacteria</taxon>
        <taxon>Caulobacterales</taxon>
        <taxon>Caulobacteraceae</taxon>
        <taxon>Caulobacter</taxon>
    </lineage>
</organism>
<protein>
    <recommendedName>
        <fullName evidence="4">DUF3313 domain-containing protein</fullName>
    </recommendedName>
</protein>
<evidence type="ECO:0000313" key="2">
    <source>
        <dbReference type="EMBL" id="ALL12820.1"/>
    </source>
</evidence>
<dbReference type="PROSITE" id="PS51257">
    <property type="entry name" value="PROKAR_LIPOPROTEIN"/>
    <property type="match status" value="1"/>
</dbReference>
<proteinExistence type="predicted"/>
<dbReference type="EMBL" id="CP013002">
    <property type="protein sequence ID" value="ALL12820.1"/>
    <property type="molecule type" value="Genomic_DNA"/>
</dbReference>
<feature type="chain" id="PRO_5006052486" description="DUF3313 domain-containing protein" evidence="1">
    <location>
        <begin position="25"/>
        <end position="267"/>
    </location>
</feature>
<dbReference type="RefSeq" id="WP_062145207.1">
    <property type="nucleotide sequence ID" value="NZ_CP013002.1"/>
</dbReference>
<dbReference type="Pfam" id="PF11769">
    <property type="entry name" value="DUF3313"/>
    <property type="match status" value="1"/>
</dbReference>
<name>A0A0P0NXJ9_9CAUL</name>
<evidence type="ECO:0000256" key="1">
    <source>
        <dbReference type="SAM" id="SignalP"/>
    </source>
</evidence>
<reference evidence="2 3" key="1">
    <citation type="submission" date="2015-10" db="EMBL/GenBank/DDBJ databases">
        <title>Conservation of the essential genome among Caulobacter and Brevundimonas species.</title>
        <authorList>
            <person name="Scott D."/>
            <person name="Ely B."/>
        </authorList>
    </citation>
    <scope>NUCLEOTIDE SEQUENCE [LARGE SCALE GENOMIC DNA]</scope>
    <source>
        <strain evidence="2 3">CB4</strain>
    </source>
</reference>